<dbReference type="SUPFAM" id="SSF48403">
    <property type="entry name" value="Ankyrin repeat"/>
    <property type="match status" value="1"/>
</dbReference>
<proteinExistence type="predicted"/>
<sequence length="174" mass="19223">MSGTEICNMAFQGDVVGLKRKYTEDPKVLNKKDESGRKPIHWATSGGHADLVDFLIQQGSLTDEPDDIIDVLLSNGADPNLQDKKGSSALHRAAAQGHNDSLKMLVGLSKTLRVDVQDRWGNTPLHLACEEGRDAAALLLVEHGAKLRIENKDENTPLDFASPILRRRLEEYEK</sequence>
<dbReference type="PROSITE" id="PS50088">
    <property type="entry name" value="ANK_REPEAT"/>
    <property type="match status" value="2"/>
</dbReference>
<dbReference type="Pfam" id="PF12796">
    <property type="entry name" value="Ank_2"/>
    <property type="match status" value="1"/>
</dbReference>
<dbReference type="PRINTS" id="PR01415">
    <property type="entry name" value="ANKYRIN"/>
</dbReference>
<evidence type="ECO:0000256" key="1">
    <source>
        <dbReference type="ARBA" id="ARBA00022737"/>
    </source>
</evidence>
<feature type="repeat" description="ANK" evidence="3">
    <location>
        <begin position="120"/>
        <end position="152"/>
    </location>
</feature>
<evidence type="ECO:0000313" key="4">
    <source>
        <dbReference type="EMBL" id="CAD7274936.1"/>
    </source>
</evidence>
<gene>
    <name evidence="4" type="ORF">NMOB1V02_LOCUS2746</name>
</gene>
<dbReference type="Pfam" id="PF00023">
    <property type="entry name" value="Ank"/>
    <property type="match status" value="1"/>
</dbReference>
<evidence type="ECO:0008006" key="6">
    <source>
        <dbReference type="Google" id="ProtNLM"/>
    </source>
</evidence>
<dbReference type="InterPro" id="IPR002110">
    <property type="entry name" value="Ankyrin_rpt"/>
</dbReference>
<organism evidence="4">
    <name type="scientific">Notodromas monacha</name>
    <dbReference type="NCBI Taxonomy" id="399045"/>
    <lineage>
        <taxon>Eukaryota</taxon>
        <taxon>Metazoa</taxon>
        <taxon>Ecdysozoa</taxon>
        <taxon>Arthropoda</taxon>
        <taxon>Crustacea</taxon>
        <taxon>Oligostraca</taxon>
        <taxon>Ostracoda</taxon>
        <taxon>Podocopa</taxon>
        <taxon>Podocopida</taxon>
        <taxon>Cypridocopina</taxon>
        <taxon>Cypridoidea</taxon>
        <taxon>Cyprididae</taxon>
        <taxon>Notodromas</taxon>
    </lineage>
</organism>
<dbReference type="InterPro" id="IPR050776">
    <property type="entry name" value="Ank_Repeat/CDKN_Inhibitor"/>
</dbReference>
<dbReference type="Proteomes" id="UP000678499">
    <property type="component" value="Unassembled WGS sequence"/>
</dbReference>
<evidence type="ECO:0000256" key="3">
    <source>
        <dbReference type="PROSITE-ProRule" id="PRU00023"/>
    </source>
</evidence>
<reference evidence="4" key="1">
    <citation type="submission" date="2020-11" db="EMBL/GenBank/DDBJ databases">
        <authorList>
            <person name="Tran Van P."/>
        </authorList>
    </citation>
    <scope>NUCLEOTIDE SEQUENCE</scope>
</reference>
<dbReference type="InterPro" id="IPR036770">
    <property type="entry name" value="Ankyrin_rpt-contain_sf"/>
</dbReference>
<protein>
    <recommendedName>
        <fullName evidence="6">26S proteasome non-ATPase regulatory subunit 10</fullName>
    </recommendedName>
</protein>
<dbReference type="OrthoDB" id="6339708at2759"/>
<dbReference type="PROSITE" id="PS50297">
    <property type="entry name" value="ANK_REP_REGION"/>
    <property type="match status" value="2"/>
</dbReference>
<feature type="repeat" description="ANK" evidence="3">
    <location>
        <begin position="35"/>
        <end position="67"/>
    </location>
</feature>
<dbReference type="EMBL" id="CAJPEX010000323">
    <property type="protein sequence ID" value="CAG0915088.1"/>
    <property type="molecule type" value="Genomic_DNA"/>
</dbReference>
<evidence type="ECO:0000256" key="2">
    <source>
        <dbReference type="ARBA" id="ARBA00023043"/>
    </source>
</evidence>
<dbReference type="Gene3D" id="1.25.40.20">
    <property type="entry name" value="Ankyrin repeat-containing domain"/>
    <property type="match status" value="1"/>
</dbReference>
<keyword evidence="1" id="KW-0677">Repeat</keyword>
<name>A0A7R9BGK1_9CRUS</name>
<keyword evidence="5" id="KW-1185">Reference proteome</keyword>
<dbReference type="SMART" id="SM00248">
    <property type="entry name" value="ANK"/>
    <property type="match status" value="3"/>
</dbReference>
<evidence type="ECO:0000313" key="5">
    <source>
        <dbReference type="Proteomes" id="UP000678499"/>
    </source>
</evidence>
<dbReference type="PANTHER" id="PTHR24201:SF15">
    <property type="entry name" value="ANKYRIN REPEAT DOMAIN-CONTAINING PROTEIN 66"/>
    <property type="match status" value="1"/>
</dbReference>
<dbReference type="AlphaFoldDB" id="A0A7R9BGK1"/>
<accession>A0A7R9BGK1</accession>
<dbReference type="PANTHER" id="PTHR24201">
    <property type="entry name" value="ANK_REP_REGION DOMAIN-CONTAINING PROTEIN"/>
    <property type="match status" value="1"/>
</dbReference>
<keyword evidence="2 3" id="KW-0040">ANK repeat</keyword>
<dbReference type="EMBL" id="OA882360">
    <property type="protein sequence ID" value="CAD7274936.1"/>
    <property type="molecule type" value="Genomic_DNA"/>
</dbReference>